<evidence type="ECO:0000256" key="1">
    <source>
        <dbReference type="SAM" id="MobiDB-lite"/>
    </source>
</evidence>
<keyword evidence="4" id="KW-1185">Reference proteome</keyword>
<reference evidence="3 4" key="1">
    <citation type="submission" date="2019-05" db="EMBL/GenBank/DDBJ databases">
        <title>Streptomyces marianii sp. nov., a novel marine actinomycete from southern coast of India.</title>
        <authorList>
            <person name="Iniyan A.M."/>
            <person name="Wink J."/>
            <person name="Ramprasad E."/>
            <person name="Ramana C.V."/>
            <person name="Bunk B."/>
            <person name="Sproer C."/>
            <person name="Joseph F.-J.R.S."/>
            <person name="Vincent S.G.P."/>
        </authorList>
    </citation>
    <scope>NUCLEOTIDE SEQUENCE [LARGE SCALE GENOMIC DNA]</scope>
    <source>
        <strain evidence="3 4">ICN19</strain>
    </source>
</reference>
<dbReference type="Proteomes" id="UP000305921">
    <property type="component" value="Unassembled WGS sequence"/>
</dbReference>
<dbReference type="EMBL" id="VAWE01000001">
    <property type="protein sequence ID" value="TLQ48714.1"/>
    <property type="molecule type" value="Genomic_DNA"/>
</dbReference>
<proteinExistence type="predicted"/>
<feature type="region of interest" description="Disordered" evidence="1">
    <location>
        <begin position="1"/>
        <end position="32"/>
    </location>
</feature>
<sequence>MPPLPHRSVTAATTPRRPRRRAAPRRPPAERTPGWLRCAYVECRTAAHGRRCPTNAPTGRDDRTCLRQPLPHSPPRSLPEARRAGSRDRSTAGHGRCRGPGDPLGCRTGPSLCTAVSPADTDHALQGGGTARLGGTPLTRRKSIHHAIDISATHRAAIRTGPPDATVVVDHFHVVRIADRMRSTVRCRTTAGIRGRVDAPVTRNGGRGGACCATARTSPTSGSRRRGTRCRPRGGLAARAAFGFLNADSQDPRAPCVTIRRGRGRLRSAQLRRPG</sequence>
<dbReference type="RefSeq" id="WP_138057961.1">
    <property type="nucleotide sequence ID" value="NZ_VAWE01000001.1"/>
</dbReference>
<protein>
    <submittedName>
        <fullName evidence="3">Transposase</fullName>
    </submittedName>
</protein>
<accession>A0A5R9EMA9</accession>
<evidence type="ECO:0000313" key="4">
    <source>
        <dbReference type="Proteomes" id="UP000305921"/>
    </source>
</evidence>
<organism evidence="3 4">
    <name type="scientific">Streptomyces marianii</name>
    <dbReference type="NCBI Taxonomy" id="1817406"/>
    <lineage>
        <taxon>Bacteria</taxon>
        <taxon>Bacillati</taxon>
        <taxon>Actinomycetota</taxon>
        <taxon>Actinomycetes</taxon>
        <taxon>Kitasatosporales</taxon>
        <taxon>Streptomycetaceae</taxon>
        <taxon>Streptomyces</taxon>
    </lineage>
</organism>
<dbReference type="Pfam" id="PF01610">
    <property type="entry name" value="DDE_Tnp_ISL3"/>
    <property type="match status" value="1"/>
</dbReference>
<feature type="compositionally biased region" description="Basic and acidic residues" evidence="1">
    <location>
        <begin position="79"/>
        <end position="91"/>
    </location>
</feature>
<dbReference type="OrthoDB" id="3238779at2"/>
<evidence type="ECO:0000259" key="2">
    <source>
        <dbReference type="Pfam" id="PF01610"/>
    </source>
</evidence>
<feature type="region of interest" description="Disordered" evidence="1">
    <location>
        <begin position="49"/>
        <end position="104"/>
    </location>
</feature>
<dbReference type="AlphaFoldDB" id="A0A5R9EMA9"/>
<evidence type="ECO:0000313" key="3">
    <source>
        <dbReference type="EMBL" id="TLQ48714.1"/>
    </source>
</evidence>
<gene>
    <name evidence="3" type="ORF">FEF34_37160</name>
</gene>
<dbReference type="InterPro" id="IPR002560">
    <property type="entry name" value="Transposase_DDE"/>
</dbReference>
<comment type="caution">
    <text evidence="3">The sequence shown here is derived from an EMBL/GenBank/DDBJ whole genome shotgun (WGS) entry which is preliminary data.</text>
</comment>
<feature type="domain" description="Transposase IS204/IS1001/IS1096/IS1165 DDE" evidence="2">
    <location>
        <begin position="146"/>
        <end position="196"/>
    </location>
</feature>
<name>A0A5R9EMA9_9ACTN</name>